<dbReference type="EMBL" id="LWDG02000070">
    <property type="protein sequence ID" value="KAE8269950.1"/>
    <property type="molecule type" value="Genomic_DNA"/>
</dbReference>
<organism evidence="2 3">
    <name type="scientific">Tilletia walkeri</name>
    <dbReference type="NCBI Taxonomy" id="117179"/>
    <lineage>
        <taxon>Eukaryota</taxon>
        <taxon>Fungi</taxon>
        <taxon>Dikarya</taxon>
        <taxon>Basidiomycota</taxon>
        <taxon>Ustilaginomycotina</taxon>
        <taxon>Exobasidiomycetes</taxon>
        <taxon>Tilletiales</taxon>
        <taxon>Tilletiaceae</taxon>
        <taxon>Tilletia</taxon>
    </lineage>
</organism>
<feature type="compositionally biased region" description="Low complexity" evidence="1">
    <location>
        <begin position="427"/>
        <end position="443"/>
    </location>
</feature>
<feature type="compositionally biased region" description="Acidic residues" evidence="1">
    <location>
        <begin position="490"/>
        <end position="503"/>
    </location>
</feature>
<accession>A0A8X7NDE4</accession>
<protein>
    <submittedName>
        <fullName evidence="2">Uncharacterized protein</fullName>
    </submittedName>
</protein>
<feature type="compositionally biased region" description="Low complexity" evidence="1">
    <location>
        <begin position="385"/>
        <end position="401"/>
    </location>
</feature>
<feature type="region of interest" description="Disordered" evidence="1">
    <location>
        <begin position="188"/>
        <end position="308"/>
    </location>
</feature>
<reference evidence="2" key="1">
    <citation type="submission" date="2016-04" db="EMBL/GenBank/DDBJ databases">
        <authorList>
            <person name="Nguyen H.D."/>
            <person name="Samba Siva P."/>
            <person name="Cullis J."/>
            <person name="Levesque C.A."/>
            <person name="Hambleton S."/>
        </authorList>
    </citation>
    <scope>NUCLEOTIDE SEQUENCE</scope>
    <source>
        <strain evidence="2">DAOMC 236422</strain>
    </source>
</reference>
<evidence type="ECO:0000313" key="3">
    <source>
        <dbReference type="Proteomes" id="UP000078113"/>
    </source>
</evidence>
<feature type="compositionally biased region" description="Basic and acidic residues" evidence="1">
    <location>
        <begin position="1"/>
        <end position="10"/>
    </location>
</feature>
<feature type="compositionally biased region" description="Polar residues" evidence="1">
    <location>
        <begin position="285"/>
        <end position="306"/>
    </location>
</feature>
<feature type="region of interest" description="Disordered" evidence="1">
    <location>
        <begin position="1"/>
        <end position="22"/>
    </location>
</feature>
<dbReference type="AlphaFoldDB" id="A0A8X7NDE4"/>
<reference evidence="2" key="2">
    <citation type="journal article" date="2019" name="IMA Fungus">
        <title>Genome sequencing and comparison of five Tilletia species to identify candidate genes for the detection of regulated species infecting wheat.</title>
        <authorList>
            <person name="Nguyen H.D.T."/>
            <person name="Sultana T."/>
            <person name="Kesanakurti P."/>
            <person name="Hambleton S."/>
        </authorList>
    </citation>
    <scope>NUCLEOTIDE SEQUENCE</scope>
    <source>
        <strain evidence="2">DAOMC 236422</strain>
    </source>
</reference>
<keyword evidence="3" id="KW-1185">Reference proteome</keyword>
<evidence type="ECO:0000256" key="1">
    <source>
        <dbReference type="SAM" id="MobiDB-lite"/>
    </source>
</evidence>
<name>A0A8X7NDE4_9BASI</name>
<sequence>MDLSHLRDELANPQMDGPPAHRATHSALSAQFKQTAFNLTHFWRSSLRANENSYHRGYLAALADLREMLARIDRAEEGIDTSTRQPVSGAEQRSRLQHYLTARMEAVAEDVKATSSTLDSGASSASPNPTAAESHHDSGQPSSSQASSSHPSSSQQQIPSSPSRPAGFRLGSADAQPLRQVSAFASSTSAFNRPGGPPDSALRSLGSGIALGSSESSTPDSTQTQDGSNTAARMARLRWGRPRMRDQSAPSEADHRQSSSQETAAPSSSQQSTSSAFRSREMETDQPSSSPMVSAQSTPQTAQRPPNSLVERVALAKVARANMLSASDRSAGGVGSNASPSINSASDPATTTRGTASGHHADSPAPVEVEPTPPSTPISPLRQVQPTASSAQPASPSALLTRTTDTPNAFNFTSPSRFFSIPSAFGSSPTLGNNGTGTTTTTTAGGGGAASSFLSPSAKAPRTSSKFNSNRGSSFSRAPSTAAAEHHTDDEDERSDGGAESDVEPLRMPMVRRRPPTRTASDSDGGKEGFLAGLGSTAAGVGRPRKRRK</sequence>
<dbReference type="PANTHER" id="PTHR38645">
    <property type="entry name" value="CHROMOSOME 9, WHOLE GENOME SHOTGUN SEQUENCE"/>
    <property type="match status" value="1"/>
</dbReference>
<feature type="region of interest" description="Disordered" evidence="1">
    <location>
        <begin position="427"/>
        <end position="549"/>
    </location>
</feature>
<feature type="compositionally biased region" description="Polar residues" evidence="1">
    <location>
        <begin position="213"/>
        <end position="231"/>
    </location>
</feature>
<gene>
    <name evidence="2" type="ORF">A4X09_0g2384</name>
</gene>
<evidence type="ECO:0000313" key="2">
    <source>
        <dbReference type="EMBL" id="KAE8269950.1"/>
    </source>
</evidence>
<feature type="compositionally biased region" description="Polar residues" evidence="1">
    <location>
        <begin position="462"/>
        <end position="479"/>
    </location>
</feature>
<feature type="compositionally biased region" description="Polar residues" evidence="1">
    <location>
        <begin position="336"/>
        <end position="355"/>
    </location>
</feature>
<feature type="compositionally biased region" description="Low complexity" evidence="1">
    <location>
        <begin position="139"/>
        <end position="165"/>
    </location>
</feature>
<feature type="compositionally biased region" description="Low complexity" evidence="1">
    <location>
        <begin position="113"/>
        <end position="126"/>
    </location>
</feature>
<proteinExistence type="predicted"/>
<comment type="caution">
    <text evidence="2">The sequence shown here is derived from an EMBL/GenBank/DDBJ whole genome shotgun (WGS) entry which is preliminary data.</text>
</comment>
<feature type="compositionally biased region" description="Low complexity" evidence="1">
    <location>
        <begin position="258"/>
        <end position="276"/>
    </location>
</feature>
<dbReference type="PANTHER" id="PTHR38645:SF1">
    <property type="entry name" value="YALI0F12243P"/>
    <property type="match status" value="1"/>
</dbReference>
<dbReference type="Proteomes" id="UP000078113">
    <property type="component" value="Unassembled WGS sequence"/>
</dbReference>
<feature type="region of interest" description="Disordered" evidence="1">
    <location>
        <begin position="111"/>
        <end position="170"/>
    </location>
</feature>
<feature type="region of interest" description="Disordered" evidence="1">
    <location>
        <begin position="326"/>
        <end position="408"/>
    </location>
</feature>